<keyword evidence="1" id="KW-0472">Membrane</keyword>
<sequence length="233" mass="26577">MKTVGKFFAKKLASLLVVLLVLAIGVIWFRNSIFAWFRGTHTIEYEFVIKRFEQETKLIVAGADVETTANHTFENNKMKEWPDWTEPITKLFVGREMSVEIPVQTEFKLDLEGLTKDDIRIEDNTLTFQNSLTVEVDSQQHGEIKISNNSNGLIDKAVDVFTAGQKAQEFLSDKSQEAIYKTSEYVLNDAERQEMVVGFAENSLESLLNLNSDEKLEVDLSLDDLNFVIVDKK</sequence>
<keyword evidence="1" id="KW-0812">Transmembrane</keyword>
<evidence type="ECO:0000313" key="2">
    <source>
        <dbReference type="EMBL" id="RRR52435.1"/>
    </source>
</evidence>
<protein>
    <recommendedName>
        <fullName evidence="4">DUF4230 domain-containing protein</fullName>
    </recommendedName>
</protein>
<organism evidence="2 3">
    <name type="scientific">Streptococcus suis</name>
    <dbReference type="NCBI Taxonomy" id="1307"/>
    <lineage>
        <taxon>Bacteria</taxon>
        <taxon>Bacillati</taxon>
        <taxon>Bacillota</taxon>
        <taxon>Bacilli</taxon>
        <taxon>Lactobacillales</taxon>
        <taxon>Streptococcaceae</taxon>
        <taxon>Streptococcus</taxon>
    </lineage>
</organism>
<evidence type="ECO:0000313" key="3">
    <source>
        <dbReference type="Proteomes" id="UP000274117"/>
    </source>
</evidence>
<dbReference type="AlphaFoldDB" id="A0A426TDC0"/>
<name>A0A426TDC0_STRSU</name>
<reference evidence="2 3" key="2">
    <citation type="submission" date="2018-12" db="EMBL/GenBank/DDBJ databases">
        <title>Whole-genome sequences of fifteen clinical Streptococcus suis strains isolated from pigs between 2006 and 2018.</title>
        <authorList>
            <person name="Stevens M.J.A."/>
            <person name="Cernela N."/>
            <person name="Spoerry Serrano N."/>
            <person name="Schmitt S."/>
            <person name="Schrenzel J."/>
            <person name="Stephan R."/>
        </authorList>
    </citation>
    <scope>NUCLEOTIDE SEQUENCE [LARGE SCALE GENOMIC DNA]</scope>
    <source>
        <strain evidence="2 3">PP422</strain>
    </source>
</reference>
<evidence type="ECO:0008006" key="4">
    <source>
        <dbReference type="Google" id="ProtNLM"/>
    </source>
</evidence>
<reference evidence="2 3" key="1">
    <citation type="submission" date="2018-11" db="EMBL/GenBank/DDBJ databases">
        <authorList>
            <person name="Stevens M.J."/>
            <person name="Cernela N."/>
            <person name="Spoerry Serrano N."/>
            <person name="Schmitt S."/>
            <person name="Schrenzel J."/>
            <person name="Stephan R."/>
        </authorList>
    </citation>
    <scope>NUCLEOTIDE SEQUENCE [LARGE SCALE GENOMIC DNA]</scope>
    <source>
        <strain evidence="2 3">PP422</strain>
    </source>
</reference>
<dbReference type="EMBL" id="RSDO01000010">
    <property type="protein sequence ID" value="RRR52435.1"/>
    <property type="molecule type" value="Genomic_DNA"/>
</dbReference>
<dbReference type="Proteomes" id="UP000274117">
    <property type="component" value="Unassembled WGS sequence"/>
</dbReference>
<evidence type="ECO:0000256" key="1">
    <source>
        <dbReference type="SAM" id="Phobius"/>
    </source>
</evidence>
<accession>A0A426TDC0</accession>
<feature type="transmembrane region" description="Helical" evidence="1">
    <location>
        <begin position="12"/>
        <end position="29"/>
    </location>
</feature>
<keyword evidence="1" id="KW-1133">Transmembrane helix</keyword>
<proteinExistence type="predicted"/>
<gene>
    <name evidence="2" type="ORF">EI998_06445</name>
</gene>
<comment type="caution">
    <text evidence="2">The sequence shown here is derived from an EMBL/GenBank/DDBJ whole genome shotgun (WGS) entry which is preliminary data.</text>
</comment>